<organism evidence="3">
    <name type="scientific">Oikopleura dioica</name>
    <name type="common">Tunicate</name>
    <dbReference type="NCBI Taxonomy" id="34765"/>
    <lineage>
        <taxon>Eukaryota</taxon>
        <taxon>Metazoa</taxon>
        <taxon>Chordata</taxon>
        <taxon>Tunicata</taxon>
        <taxon>Appendicularia</taxon>
        <taxon>Copelata</taxon>
        <taxon>Oikopleuridae</taxon>
        <taxon>Oikopleura</taxon>
    </lineage>
</organism>
<feature type="compositionally biased region" description="Basic and acidic residues" evidence="1">
    <location>
        <begin position="26"/>
        <end position="36"/>
    </location>
</feature>
<feature type="compositionally biased region" description="Polar residues" evidence="1">
    <location>
        <begin position="1"/>
        <end position="20"/>
    </location>
</feature>
<dbReference type="InterPro" id="IPR031416">
    <property type="entry name" value="Med26_C"/>
</dbReference>
<name>E4Y593_OIKDI</name>
<accession>E4Y593</accession>
<feature type="compositionally biased region" description="Basic residues" evidence="1">
    <location>
        <begin position="68"/>
        <end position="80"/>
    </location>
</feature>
<feature type="compositionally biased region" description="Polar residues" evidence="1">
    <location>
        <begin position="90"/>
        <end position="107"/>
    </location>
</feature>
<proteinExistence type="predicted"/>
<dbReference type="Pfam" id="PF15693">
    <property type="entry name" value="Med26_C"/>
    <property type="match status" value="1"/>
</dbReference>
<gene>
    <name evidence="3" type="ORF">GSOID_T00018732001</name>
</gene>
<feature type="compositionally biased region" description="Polar residues" evidence="1">
    <location>
        <begin position="145"/>
        <end position="178"/>
    </location>
</feature>
<dbReference type="AlphaFoldDB" id="E4Y593"/>
<feature type="region of interest" description="Disordered" evidence="1">
    <location>
        <begin position="1"/>
        <end position="248"/>
    </location>
</feature>
<evidence type="ECO:0000256" key="1">
    <source>
        <dbReference type="SAM" id="MobiDB-lite"/>
    </source>
</evidence>
<feature type="domain" description="Mediator complex subunit 26 C-terminal" evidence="2">
    <location>
        <begin position="236"/>
        <end position="287"/>
    </location>
</feature>
<evidence type="ECO:0000259" key="2">
    <source>
        <dbReference type="Pfam" id="PF15693"/>
    </source>
</evidence>
<dbReference type="EMBL" id="FN654285">
    <property type="protein sequence ID" value="CBY43627.1"/>
    <property type="molecule type" value="Genomic_DNA"/>
</dbReference>
<feature type="compositionally biased region" description="Polar residues" evidence="1">
    <location>
        <begin position="188"/>
        <end position="212"/>
    </location>
</feature>
<feature type="compositionally biased region" description="Low complexity" evidence="1">
    <location>
        <begin position="226"/>
        <end position="237"/>
    </location>
</feature>
<reference evidence="3" key="1">
    <citation type="journal article" date="2010" name="Science">
        <title>Plasticity of animal genome architecture unmasked by rapid evolution of a pelagic tunicate.</title>
        <authorList>
            <person name="Denoeud F."/>
            <person name="Henriet S."/>
            <person name="Mungpakdee S."/>
            <person name="Aury J.M."/>
            <person name="Da Silva C."/>
            <person name="Brinkmann H."/>
            <person name="Mikhaleva J."/>
            <person name="Olsen L.C."/>
            <person name="Jubin C."/>
            <person name="Canestro C."/>
            <person name="Bouquet J.M."/>
            <person name="Danks G."/>
            <person name="Poulain J."/>
            <person name="Campsteijn C."/>
            <person name="Adamski M."/>
            <person name="Cross I."/>
            <person name="Yadetie F."/>
            <person name="Muffato M."/>
            <person name="Louis A."/>
            <person name="Butcher S."/>
            <person name="Tsagkogeorga G."/>
            <person name="Konrad A."/>
            <person name="Singh S."/>
            <person name="Jensen M.F."/>
            <person name="Cong E.H."/>
            <person name="Eikeseth-Otteraa H."/>
            <person name="Noel B."/>
            <person name="Anthouard V."/>
            <person name="Porcel B.M."/>
            <person name="Kachouri-Lafond R."/>
            <person name="Nishino A."/>
            <person name="Ugolini M."/>
            <person name="Chourrout P."/>
            <person name="Nishida H."/>
            <person name="Aasland R."/>
            <person name="Huzurbazar S."/>
            <person name="Westhof E."/>
            <person name="Delsuc F."/>
            <person name="Lehrach H."/>
            <person name="Reinhardt R."/>
            <person name="Weissenbach J."/>
            <person name="Roy S.W."/>
            <person name="Artiguenave F."/>
            <person name="Postlethwait J.H."/>
            <person name="Manak J.R."/>
            <person name="Thompson E.M."/>
            <person name="Jaillon O."/>
            <person name="Du Pasquier L."/>
            <person name="Boudinot P."/>
            <person name="Liberles D.A."/>
            <person name="Volff J.N."/>
            <person name="Philippe H."/>
            <person name="Lenhard B."/>
            <person name="Roest Crollius H."/>
            <person name="Wincker P."/>
            <person name="Chourrout D."/>
        </authorList>
    </citation>
    <scope>NUCLEOTIDE SEQUENCE [LARGE SCALE GENOMIC DNA]</scope>
</reference>
<sequence>MMGQDENSGANGGNDQNQAPPSAAQEARKREEELRMRLMKSNSPVIPNGRANGNGAILENGDAANLLQKKKVSAKRKAKKRTDEIKHESLLNSPRGSPTNGSRSPMVSSPLLDSVDRDSTGGGRLSPADSAPSSPVRKRPKSRSNTPNLSNLSNKIETESNLHSTLQKTPPEITSSHHPPSPAARVPSTANPSSTRLKQNTTNESTTPQFSDQPRFVPSVSADSEPQTLQPPKTPQQEDVEKAAKDDVEWEGVSGVRDIKGNFHRWHDEISLEPEGTEPFLHILPYVDLDFDLL</sequence>
<protein>
    <recommendedName>
        <fullName evidence="2">Mediator complex subunit 26 C-terminal domain-containing protein</fullName>
    </recommendedName>
</protein>
<evidence type="ECO:0000313" key="3">
    <source>
        <dbReference type="EMBL" id="CBY43627.1"/>
    </source>
</evidence>
<dbReference type="Proteomes" id="UP000011014">
    <property type="component" value="Unassembled WGS sequence"/>
</dbReference>